<gene>
    <name evidence="2" type="ORF">CSUI_004178</name>
</gene>
<feature type="region of interest" description="Disordered" evidence="1">
    <location>
        <begin position="116"/>
        <end position="135"/>
    </location>
</feature>
<name>A0A2C6KZP3_9APIC</name>
<proteinExistence type="predicted"/>
<reference evidence="2 3" key="1">
    <citation type="journal article" date="2017" name="Int. J. Parasitol.">
        <title>The genome of the protozoan parasite Cystoisospora suis and a reverse vaccinology approach to identify vaccine candidates.</title>
        <authorList>
            <person name="Palmieri N."/>
            <person name="Shrestha A."/>
            <person name="Ruttkowski B."/>
            <person name="Beck T."/>
            <person name="Vogl C."/>
            <person name="Tomley F."/>
            <person name="Blake D.P."/>
            <person name="Joachim A."/>
        </authorList>
    </citation>
    <scope>NUCLEOTIDE SEQUENCE [LARGE SCALE GENOMIC DNA]</scope>
    <source>
        <strain evidence="2 3">Wien I</strain>
    </source>
</reference>
<feature type="compositionally biased region" description="Polar residues" evidence="1">
    <location>
        <begin position="1670"/>
        <end position="1684"/>
    </location>
</feature>
<dbReference type="PANTHER" id="PTHR21422:SF9">
    <property type="entry name" value="RAB3 GTPASE-ACTIVATING PROTEIN CATALYTIC SUBUNIT"/>
    <property type="match status" value="1"/>
</dbReference>
<feature type="compositionally biased region" description="Polar residues" evidence="1">
    <location>
        <begin position="1814"/>
        <end position="1823"/>
    </location>
</feature>
<keyword evidence="3" id="KW-1185">Reference proteome</keyword>
<dbReference type="PANTHER" id="PTHR21422">
    <property type="entry name" value="RAB3 GTPASE-ACTIVATING PROTEIN CATALYTIC SUBUNIT"/>
    <property type="match status" value="1"/>
</dbReference>
<feature type="compositionally biased region" description="Low complexity" evidence="1">
    <location>
        <begin position="1796"/>
        <end position="1813"/>
    </location>
</feature>
<feature type="compositionally biased region" description="Basic residues" evidence="1">
    <location>
        <begin position="1893"/>
        <end position="1907"/>
    </location>
</feature>
<dbReference type="InterPro" id="IPR045700">
    <property type="entry name" value="Rab3GAP1"/>
</dbReference>
<feature type="region of interest" description="Disordered" evidence="1">
    <location>
        <begin position="502"/>
        <end position="529"/>
    </location>
</feature>
<dbReference type="GO" id="GO:0005096">
    <property type="term" value="F:GTPase activator activity"/>
    <property type="evidence" value="ECO:0007669"/>
    <property type="project" value="InterPro"/>
</dbReference>
<feature type="region of interest" description="Disordered" evidence="1">
    <location>
        <begin position="1000"/>
        <end position="1047"/>
    </location>
</feature>
<feature type="compositionally biased region" description="Polar residues" evidence="1">
    <location>
        <begin position="2705"/>
        <end position="2718"/>
    </location>
</feature>
<feature type="compositionally biased region" description="Basic and acidic residues" evidence="1">
    <location>
        <begin position="2131"/>
        <end position="2149"/>
    </location>
</feature>
<sequence length="2789" mass="300286">MDCTGPQADGHAVPCCSEANGEWEKTSLHRLFSSGFSSDNNYRGAPEASSSTGFVLSSPPWSSLTEGPCAAARSSDARCFEGALSSSFFLRWKDTGRKSRARKFSVSSMLLPLPPHPSATSLPGPVEDLKRRDASGHRRERRVKLSLARLARGVCLLSRQLDFLDFTRATTFETLVQLLAQTLLKLQPGQSKKEYVNLCCRSSVLHQGYGLLRAGGRRVAACCRCRAGHACVRGTGQTGKLKRGEDCNREPCSDFCWTLPPPPLIISGLLSAPFPLQPRGVGDSDAAGFLGGAFGSFFGLSESAGSSRIRSPLTQQLMLRCTYSLDLEGEDSNFFRSRASCSCSCHQASFSGTRAPSLYVPPVRPVQNQSASDRKESAQEQGQQNFPEGRLPKDGDCRARQVNESAACPAGARWQCASSFPSRCTPIRRLFGVGEYVVVEAVRVSSDFASSAAHSVSSFSRRLHARQDTSCVTPVALTRSSAAVLLSALSLATAELQRQQEQLERDKMKRSLSGLSSFPDRRSSGDPVETTGNVIRQAARTSICQSATEGAEGDVFFTWQLPIFSAVNSEQDLFLGSFVSSHWSDMGRLGSCCSTRAKITSALRGGEVFDHEGGARGPELVAPPAVFQRGGSAAGELLSPMTVPAKSEGLKRRGKVGTPTSTVSSALGGEGRFCGDIRALRFEFSACNVTRRDNQAVGLTGFFNYLACALGLGTPPALLAASDLKRQERLLRTLQRRTRVSLRFTHFIAELPKLRSIPCSLSPRHLFSSSTCMADAASTRRDPVEPPGALRGPRVTGRGDRSPSGATVWEAGLTDFWQSAGVDLNPTLLHLDAGATNRSEVRGLARRGVDECRLTSSSEAESGGDERSGSEDAGSSFRTYKKADASLIFLLSCDSPDPYSSLHFCRFMPFSPMLAYRSTATSGSGVTCFSGVFDEWHGPEGSPEAIPSMYTLRLTTDPELLRQLHQMQAVLVVQEQRRNRLLDMRADCLRAVECLGDPNIDAAGHTPRQAHREKGSDTADSLEQSGESVSRVLQLPSGTVQHEEERNSLGKKHLELQVFLRDSRRACLEEISLLFSPSVPKASCARNGSLHSFGYPGDTPSLAHAGFLRRPFLHMSGEDQAHPVSQPLPLTARLVGLACLLEQALEASGKSLGSVYSRDGRHDKRLMDEVFAPPAETRDEDWRQGSSGWHHDAFPAQPLQREISHPCCPMEPSEGAGLACTFPEGPESAGVSGSIGYITKHAEVRRQAQGHQSHQLTSIALPRSSLRNVSATRNSTVNTDCAGGISSLTFLPASNSDKRSRSAPHGWRRNRGGKAYSSEAKYPGANEPALTSAGHNHRVESGAQAIKGRRAIESDQGRAQTAATGGCLAPDLNCRGIFCSPPSAWAIRTPFCGEFETPAAAASALIAAEGGNMQGSFTSSALLQRDRAGNYEHRMLQAVQDLLRPLQREQHKQHLLLQGRKLAIISALTTMQMDARRRGDNVDARTGRDECGCISHARGSSDSREALPLSGQTRASQCLSAASTSGSAARLSSIAYCSSSSGPALPPSVGETSLAFSLLYRGAPLNSLLADLAVAVAGLPSLQHVQRFWSSFLRSLRSAWEARKLVPRVFSAAHPVPYERACLHYCFRCCKTKAGSRCGLDARVVDGYKCCCNSRVVSGAEKRGTVSAPFESSTAEGSGKQTGDTRGLLHSENTGGKFKTESRVPSEREGQGGSDQKQGKESLSTKVPWWRFASSGSRTSHSLFSTSWGLKARGTVSSHSASTARAGCPPESGAARAFLSVSSAFFGAPSFDATLSGLQSSSRSRHPSCPSSQQARGPSQQHCSAAPSWEGGCTSPEELALAAVAAGASCVPDGPVGVPDVRGCLILQHLQQLNCAIQELRILSWKETEPAGRNRRGRSYTRTGRRQATKEERQRFEGGRHCSEVRRPSEAPFQSHRFLKWARSGDRNVADWKQQNSNAERALKVLLPGMPPVTEVTLGLHRVRLDQPEIQEGSRRESRSGGSSVSFGYLRACRAAFEAARAHQEREPQVRKGCQGQLHGEVPTFTQWWLKTLGGSLVGRAELRRLLDRQEVLLRMRQTALIEAKKAARAWSLECATLSTGATLEKETGEVPLVFRQGVATCSLSDGTAGMEHKNATRREDGASVESGRDLVGHQEDRRAQAKAVTAAVARAAAGVAREEVAAKEAAEENVGVPELVENAWEEEVEGSAEATQSSFFDAVVEGEMALHYLESISAVDLLEQLLCCFLTATVEEWTTACACSLFDADFNPESKLEPCYLEASRLLRCRYICPVQQTACIRRDGACGSLGRDADSQQRSGPSWSPCPFSSYLPCAVPALLEAVVDLQQQAVLHLALAANLSSEPQSGGGSTGPQTFSFPGTGPSIADSTAFVPSAGLFHAFLRCEVTASRAASLLQKFTRHGTGVPTSQEGALFYRNAPEKAAGLPGNPSDSRFCGGAAVRLCNRVLAEHWRHHSDATCKAVASTAPAAGRLLQGGESSQREILTDGVAELDGLGEDAEVPVDGGEETTAVMAYVRECEKRRGCFGEEEENGEDRGATRGAEEERCRPFAVEYLFEVSSGSRASSARGRSPWPLHRNSAESLMSNETAHQTRLRSAPEDASEDGVLGCDAQSSRQPNIWGGRAWADSARSTVPTVTSSSLSIKTPVEGRHPGRGVKTPISNRGSTGGGRVRGGSTTLRIPSLCQSINVKSQTGQKSPSEFSRSKVTRPRWGDTSSLVESRAVRRTGSRSRRRRGPGKYCDTQRRYFHPARLYAIERNAQCLFACGLSTPLG</sequence>
<feature type="region of interest" description="Disordered" evidence="1">
    <location>
        <begin position="2705"/>
        <end position="2755"/>
    </location>
</feature>
<feature type="region of interest" description="Disordered" evidence="1">
    <location>
        <begin position="2653"/>
        <end position="2693"/>
    </location>
</feature>
<protein>
    <submittedName>
        <fullName evidence="2">Uncharacterized protein</fullName>
    </submittedName>
</protein>
<dbReference type="OrthoDB" id="331752at2759"/>
<dbReference type="RefSeq" id="XP_067923648.1">
    <property type="nucleotide sequence ID" value="XM_068064371.1"/>
</dbReference>
<dbReference type="VEuPathDB" id="ToxoDB:CSUI_004178"/>
<feature type="compositionally biased region" description="Basic and acidic residues" evidence="1">
    <location>
        <begin position="1908"/>
        <end position="1923"/>
    </location>
</feature>
<evidence type="ECO:0000313" key="2">
    <source>
        <dbReference type="EMBL" id="PHJ21969.1"/>
    </source>
</evidence>
<feature type="compositionally biased region" description="Polar residues" evidence="1">
    <location>
        <begin position="1018"/>
        <end position="1028"/>
    </location>
</feature>
<comment type="caution">
    <text evidence="2">The sequence shown here is derived from an EMBL/GenBank/DDBJ whole genome shotgun (WGS) entry which is preliminary data.</text>
</comment>
<feature type="region of interest" description="Disordered" evidence="1">
    <location>
        <begin position="359"/>
        <end position="395"/>
    </location>
</feature>
<evidence type="ECO:0000313" key="3">
    <source>
        <dbReference type="Proteomes" id="UP000221165"/>
    </source>
</evidence>
<feature type="compositionally biased region" description="Basic residues" evidence="1">
    <location>
        <begin position="2740"/>
        <end position="2753"/>
    </location>
</feature>
<feature type="region of interest" description="Disordered" evidence="1">
    <location>
        <begin position="1667"/>
        <end position="1723"/>
    </location>
</feature>
<feature type="region of interest" description="Disordered" evidence="1">
    <location>
        <begin position="2129"/>
        <end position="2149"/>
    </location>
</feature>
<feature type="compositionally biased region" description="Basic and acidic residues" evidence="1">
    <location>
        <begin position="1698"/>
        <end position="1710"/>
    </location>
</feature>
<dbReference type="Proteomes" id="UP000221165">
    <property type="component" value="Unassembled WGS sequence"/>
</dbReference>
<organism evidence="2 3">
    <name type="scientific">Cystoisospora suis</name>
    <dbReference type="NCBI Taxonomy" id="483139"/>
    <lineage>
        <taxon>Eukaryota</taxon>
        <taxon>Sar</taxon>
        <taxon>Alveolata</taxon>
        <taxon>Apicomplexa</taxon>
        <taxon>Conoidasida</taxon>
        <taxon>Coccidia</taxon>
        <taxon>Eucoccidiorida</taxon>
        <taxon>Eimeriorina</taxon>
        <taxon>Sarcocystidae</taxon>
        <taxon>Cystoisospora</taxon>
    </lineage>
</organism>
<feature type="region of interest" description="Disordered" evidence="1">
    <location>
        <begin position="1796"/>
        <end position="1829"/>
    </location>
</feature>
<feature type="region of interest" description="Disordered" evidence="1">
    <location>
        <begin position="852"/>
        <end position="876"/>
    </location>
</feature>
<accession>A0A2C6KZP3</accession>
<feature type="region of interest" description="Disordered" evidence="1">
    <location>
        <begin position="1293"/>
        <end position="1323"/>
    </location>
</feature>
<dbReference type="GeneID" id="94427582"/>
<dbReference type="EMBL" id="MIGC01001927">
    <property type="protein sequence ID" value="PHJ21969.1"/>
    <property type="molecule type" value="Genomic_DNA"/>
</dbReference>
<evidence type="ECO:0000256" key="1">
    <source>
        <dbReference type="SAM" id="MobiDB-lite"/>
    </source>
</evidence>
<feature type="region of interest" description="Disordered" evidence="1">
    <location>
        <begin position="1891"/>
        <end position="1923"/>
    </location>
</feature>
<feature type="region of interest" description="Disordered" evidence="1">
    <location>
        <begin position="777"/>
        <end position="804"/>
    </location>
</feature>